<feature type="domain" description="CHAT" evidence="2">
    <location>
        <begin position="140"/>
        <end position="320"/>
    </location>
</feature>
<proteinExistence type="predicted"/>
<evidence type="ECO:0000313" key="4">
    <source>
        <dbReference type="Proteomes" id="UP001597112"/>
    </source>
</evidence>
<dbReference type="RefSeq" id="WP_377579609.1">
    <property type="nucleotide sequence ID" value="NZ_JBHTKA010000003.1"/>
</dbReference>
<gene>
    <name evidence="3" type="ORF">ACFQ21_12895</name>
</gene>
<evidence type="ECO:0000256" key="1">
    <source>
        <dbReference type="SAM" id="MobiDB-lite"/>
    </source>
</evidence>
<dbReference type="InterPro" id="IPR024983">
    <property type="entry name" value="CHAT_dom"/>
</dbReference>
<name>A0ABW3K5E0_9BACT</name>
<accession>A0ABW3K5E0</accession>
<organism evidence="3 4">
    <name type="scientific">Ohtaekwangia kribbensis</name>
    <dbReference type="NCBI Taxonomy" id="688913"/>
    <lineage>
        <taxon>Bacteria</taxon>
        <taxon>Pseudomonadati</taxon>
        <taxon>Bacteroidota</taxon>
        <taxon>Cytophagia</taxon>
        <taxon>Cytophagales</taxon>
        <taxon>Fulvivirgaceae</taxon>
        <taxon>Ohtaekwangia</taxon>
    </lineage>
</organism>
<evidence type="ECO:0000259" key="2">
    <source>
        <dbReference type="Pfam" id="PF12770"/>
    </source>
</evidence>
<keyword evidence="4" id="KW-1185">Reference proteome</keyword>
<reference evidence="4" key="1">
    <citation type="journal article" date="2019" name="Int. J. Syst. Evol. Microbiol.">
        <title>The Global Catalogue of Microorganisms (GCM) 10K type strain sequencing project: providing services to taxonomists for standard genome sequencing and annotation.</title>
        <authorList>
            <consortium name="The Broad Institute Genomics Platform"/>
            <consortium name="The Broad Institute Genome Sequencing Center for Infectious Disease"/>
            <person name="Wu L."/>
            <person name="Ma J."/>
        </authorList>
    </citation>
    <scope>NUCLEOTIDE SEQUENCE [LARGE SCALE GENOMIC DNA]</scope>
    <source>
        <strain evidence="4">CCUG 58938</strain>
    </source>
</reference>
<sequence>MSTLDTYRRNVAHKMDELAKFQKNKATENSKLASISSKINTASRALQQTRNASSAASKQREISRYQQEYSTVEKRVADWDLKIARKQKELSDEQRKVAREEEKEQKKRNDELQRQSRSLDYEMNRISSTISRHEALHRDTQLRLEKLQQLPEKIVVLFLAANPQDQPQLRLDEEARSITEMIQKAKHRDAVKFETRWAIRSADVLQAINEVNPTVVHFSGHGTDDDQIVFQNPDGSAKLVSKEAIVQAMRTSSDNIRLVFFNTCYSRNQAEAVTKHIETAIGMNTSIGDEAARVFASQFYSSIGFGNSIQKSFDQAKALVMMEGIEEENTPELFVQDGLDPNDIIIVRPV</sequence>
<protein>
    <submittedName>
        <fullName evidence="3">CHAT domain-containing protein</fullName>
    </submittedName>
</protein>
<comment type="caution">
    <text evidence="3">The sequence shown here is derived from an EMBL/GenBank/DDBJ whole genome shotgun (WGS) entry which is preliminary data.</text>
</comment>
<dbReference type="EMBL" id="JBHTKA010000003">
    <property type="protein sequence ID" value="MFD1000212.1"/>
    <property type="molecule type" value="Genomic_DNA"/>
</dbReference>
<feature type="region of interest" description="Disordered" evidence="1">
    <location>
        <begin position="90"/>
        <end position="120"/>
    </location>
</feature>
<dbReference type="Pfam" id="PF12770">
    <property type="entry name" value="CHAT"/>
    <property type="match status" value="1"/>
</dbReference>
<feature type="compositionally biased region" description="Polar residues" evidence="1">
    <location>
        <begin position="43"/>
        <end position="57"/>
    </location>
</feature>
<feature type="region of interest" description="Disordered" evidence="1">
    <location>
        <begin position="43"/>
        <end position="67"/>
    </location>
</feature>
<dbReference type="Proteomes" id="UP001597112">
    <property type="component" value="Unassembled WGS sequence"/>
</dbReference>
<evidence type="ECO:0000313" key="3">
    <source>
        <dbReference type="EMBL" id="MFD1000212.1"/>
    </source>
</evidence>